<proteinExistence type="inferred from homology"/>
<evidence type="ECO:0000313" key="14">
    <source>
        <dbReference type="EMBL" id="OLR57016.1"/>
    </source>
</evidence>
<dbReference type="PANTHER" id="PTHR22777:SF32">
    <property type="entry name" value="UPF0053 INNER MEMBRANE PROTEIN YFJD"/>
    <property type="match status" value="1"/>
</dbReference>
<evidence type="ECO:0000256" key="11">
    <source>
        <dbReference type="SAM" id="Phobius"/>
    </source>
</evidence>
<organism evidence="14 15">
    <name type="scientific">Hornefia porci</name>
    <dbReference type="NCBI Taxonomy" id="2652292"/>
    <lineage>
        <taxon>Bacteria</taxon>
        <taxon>Bacillati</taxon>
        <taxon>Bacillota</taxon>
        <taxon>Clostridia</taxon>
        <taxon>Peptostreptococcales</taxon>
        <taxon>Anaerovoracaceae</taxon>
        <taxon>Hornefia</taxon>
    </lineage>
</organism>
<evidence type="ECO:0000256" key="8">
    <source>
        <dbReference type="ARBA" id="ARBA00023136"/>
    </source>
</evidence>
<feature type="transmembrane region" description="Helical" evidence="11">
    <location>
        <begin position="92"/>
        <end position="111"/>
    </location>
</feature>
<dbReference type="SUPFAM" id="SSF54631">
    <property type="entry name" value="CBS-domain pair"/>
    <property type="match status" value="1"/>
</dbReference>
<keyword evidence="4 10" id="KW-0812">Transmembrane</keyword>
<comment type="subcellular location">
    <subcellularLocation>
        <location evidence="1">Cell membrane</location>
        <topology evidence="1">Multi-pass membrane protein</topology>
    </subcellularLocation>
</comment>
<evidence type="ECO:0000256" key="3">
    <source>
        <dbReference type="ARBA" id="ARBA00022475"/>
    </source>
</evidence>
<dbReference type="EMBL" id="MJIE01000001">
    <property type="protein sequence ID" value="OLR57016.1"/>
    <property type="molecule type" value="Genomic_DNA"/>
</dbReference>
<dbReference type="Pfam" id="PF01595">
    <property type="entry name" value="CNNM"/>
    <property type="match status" value="1"/>
</dbReference>
<dbReference type="Pfam" id="PF00571">
    <property type="entry name" value="CBS"/>
    <property type="match status" value="2"/>
</dbReference>
<dbReference type="Proteomes" id="UP000187404">
    <property type="component" value="Unassembled WGS sequence"/>
</dbReference>
<dbReference type="InterPro" id="IPR044751">
    <property type="entry name" value="Ion_transp-like_CBS"/>
</dbReference>
<accession>A0A1Q9JLG0</accession>
<feature type="domain" description="CBS" evidence="12">
    <location>
        <begin position="269"/>
        <end position="329"/>
    </location>
</feature>
<feature type="transmembrane region" description="Helical" evidence="11">
    <location>
        <begin position="6"/>
        <end position="25"/>
    </location>
</feature>
<sequence>MDARQYGMYITAIVCLLILSAYFSATETAFTSLNKIRLKNQANDGDRRAKRVLELADQYDRLLSTILVGNNIANITNTAVATVFFVALYGRYGATISTVAMTLVVLIFGEVSPKSLAKEYPESFARFAAPLIRVLMIVFTPVNWLFSLWKKFLMILFKASPEHSISEEELKTIVEEAETEGSIMSDQSELIQNAIEFNDLEAWDVLTPRVDIKAIDIEATKKDVAALFKDTGFSRVPVYEGDLDKILGVLNQKDFHNFISGSRKTIADYVKPVVFVAGSIKCADLLKKMQASKSQIAIVVDEYGGTEGLVTMEDIIEELVGEIYDEHDEVESPDITLLQDGSYRILGSTNVEKMFDYFDEEEELDATTVNGWVVLLIDKMPAAGDSFEYDAGDKVFTGKVTRADSRKALEINLRVEEKPEEELQKGDSRK</sequence>
<keyword evidence="6 10" id="KW-1133">Transmembrane helix</keyword>
<gene>
    <name evidence="14" type="ORF">BHK98_09300</name>
</gene>
<keyword evidence="8 10" id="KW-0472">Membrane</keyword>
<dbReference type="Pfam" id="PF03471">
    <property type="entry name" value="CorC_HlyC"/>
    <property type="match status" value="1"/>
</dbReference>
<dbReference type="Gene3D" id="3.10.580.10">
    <property type="entry name" value="CBS-domain"/>
    <property type="match status" value="1"/>
</dbReference>
<keyword evidence="7 9" id="KW-0129">CBS domain</keyword>
<dbReference type="FunFam" id="3.10.580.10:FF:000002">
    <property type="entry name" value="Magnesium/cobalt efflux protein CorC"/>
    <property type="match status" value="1"/>
</dbReference>
<name>A0A1Q9JLG0_9FIRM</name>
<dbReference type="InterPro" id="IPR000644">
    <property type="entry name" value="CBS_dom"/>
</dbReference>
<dbReference type="Gene3D" id="3.30.465.10">
    <property type="match status" value="1"/>
</dbReference>
<feature type="domain" description="CNNM transmembrane" evidence="13">
    <location>
        <begin position="2"/>
        <end position="189"/>
    </location>
</feature>
<evidence type="ECO:0000256" key="9">
    <source>
        <dbReference type="PROSITE-ProRule" id="PRU00703"/>
    </source>
</evidence>
<dbReference type="STRING" id="1261640.BHK98_09300"/>
<dbReference type="SUPFAM" id="SSF56176">
    <property type="entry name" value="FAD-binding/transporter-associated domain-like"/>
    <property type="match status" value="1"/>
</dbReference>
<dbReference type="OrthoDB" id="9798188at2"/>
<protein>
    <submittedName>
        <fullName evidence="14">Transporter</fullName>
    </submittedName>
</protein>
<keyword evidence="5" id="KW-0677">Repeat</keyword>
<evidence type="ECO:0000313" key="15">
    <source>
        <dbReference type="Proteomes" id="UP000187404"/>
    </source>
</evidence>
<comment type="caution">
    <text evidence="14">The sequence shown here is derived from an EMBL/GenBank/DDBJ whole genome shotgun (WGS) entry which is preliminary data.</text>
</comment>
<dbReference type="PROSITE" id="PS51371">
    <property type="entry name" value="CBS"/>
    <property type="match status" value="2"/>
</dbReference>
<dbReference type="CDD" id="cd04590">
    <property type="entry name" value="CBS_pair_CorC_HlyC_assoc"/>
    <property type="match status" value="1"/>
</dbReference>
<dbReference type="GO" id="GO:0005886">
    <property type="term" value="C:plasma membrane"/>
    <property type="evidence" value="ECO:0007669"/>
    <property type="project" value="UniProtKB-SubCell"/>
</dbReference>
<feature type="domain" description="CBS" evidence="12">
    <location>
        <begin position="206"/>
        <end position="265"/>
    </location>
</feature>
<evidence type="ECO:0000256" key="10">
    <source>
        <dbReference type="PROSITE-ProRule" id="PRU01193"/>
    </source>
</evidence>
<evidence type="ECO:0000256" key="5">
    <source>
        <dbReference type="ARBA" id="ARBA00022737"/>
    </source>
</evidence>
<keyword evidence="3" id="KW-1003">Cell membrane</keyword>
<dbReference type="PANTHER" id="PTHR22777">
    <property type="entry name" value="HEMOLYSIN-RELATED"/>
    <property type="match status" value="1"/>
</dbReference>
<dbReference type="GO" id="GO:0050660">
    <property type="term" value="F:flavin adenine dinucleotide binding"/>
    <property type="evidence" value="ECO:0007669"/>
    <property type="project" value="InterPro"/>
</dbReference>
<evidence type="ECO:0000256" key="7">
    <source>
        <dbReference type="ARBA" id="ARBA00023122"/>
    </source>
</evidence>
<feature type="transmembrane region" description="Helical" evidence="11">
    <location>
        <begin position="131"/>
        <end position="149"/>
    </location>
</feature>
<dbReference type="RefSeq" id="WP_075715120.1">
    <property type="nucleotide sequence ID" value="NZ_MJIE01000001.1"/>
</dbReference>
<evidence type="ECO:0000256" key="4">
    <source>
        <dbReference type="ARBA" id="ARBA00022692"/>
    </source>
</evidence>
<evidence type="ECO:0000259" key="13">
    <source>
        <dbReference type="PROSITE" id="PS51846"/>
    </source>
</evidence>
<dbReference type="SMART" id="SM01091">
    <property type="entry name" value="CorC_HlyC"/>
    <property type="match status" value="1"/>
</dbReference>
<dbReference type="InterPro" id="IPR005170">
    <property type="entry name" value="Transptr-assoc_dom"/>
</dbReference>
<dbReference type="InterPro" id="IPR036318">
    <property type="entry name" value="FAD-bd_PCMH-like_sf"/>
</dbReference>
<dbReference type="PROSITE" id="PS51846">
    <property type="entry name" value="CNNM"/>
    <property type="match status" value="1"/>
</dbReference>
<comment type="similarity">
    <text evidence="2">Belongs to the UPF0053 family.</text>
</comment>
<evidence type="ECO:0000256" key="6">
    <source>
        <dbReference type="ARBA" id="ARBA00022989"/>
    </source>
</evidence>
<dbReference type="InterPro" id="IPR016169">
    <property type="entry name" value="FAD-bd_PCMH_sub2"/>
</dbReference>
<dbReference type="InterPro" id="IPR002550">
    <property type="entry name" value="CNNM"/>
</dbReference>
<keyword evidence="15" id="KW-1185">Reference proteome</keyword>
<evidence type="ECO:0000259" key="12">
    <source>
        <dbReference type="PROSITE" id="PS51371"/>
    </source>
</evidence>
<evidence type="ECO:0000256" key="2">
    <source>
        <dbReference type="ARBA" id="ARBA00006337"/>
    </source>
</evidence>
<evidence type="ECO:0000256" key="1">
    <source>
        <dbReference type="ARBA" id="ARBA00004651"/>
    </source>
</evidence>
<dbReference type="SMART" id="SM00116">
    <property type="entry name" value="CBS"/>
    <property type="match status" value="2"/>
</dbReference>
<reference evidence="14 15" key="1">
    <citation type="journal article" date="2016" name="Appl. Environ. Microbiol.">
        <title>Function and Phylogeny of Bacterial Butyryl Coenzyme A:Acetate Transferases and Their Diversity in the Proximal Colon of Swine.</title>
        <authorList>
            <person name="Trachsel J."/>
            <person name="Bayles D.O."/>
            <person name="Looft T."/>
            <person name="Levine U.Y."/>
            <person name="Allen H.K."/>
        </authorList>
    </citation>
    <scope>NUCLEOTIDE SEQUENCE [LARGE SCALE GENOMIC DNA]</scope>
    <source>
        <strain evidence="14 15">68-3-10</strain>
    </source>
</reference>
<dbReference type="InterPro" id="IPR046342">
    <property type="entry name" value="CBS_dom_sf"/>
</dbReference>
<dbReference type="AlphaFoldDB" id="A0A1Q9JLG0"/>